<dbReference type="Proteomes" id="UP000254266">
    <property type="component" value="Unassembled WGS sequence"/>
</dbReference>
<protein>
    <recommendedName>
        <fullName evidence="2">DUF4136 domain-containing protein</fullName>
    </recommendedName>
</protein>
<evidence type="ECO:0000313" key="3">
    <source>
        <dbReference type="EMBL" id="RDH84638.1"/>
    </source>
</evidence>
<evidence type="ECO:0000259" key="2">
    <source>
        <dbReference type="Pfam" id="PF13590"/>
    </source>
</evidence>
<dbReference type="EMBL" id="QFXC01000007">
    <property type="protein sequence ID" value="RDH84638.1"/>
    <property type="molecule type" value="Genomic_DNA"/>
</dbReference>
<keyword evidence="4" id="KW-1185">Reference proteome</keyword>
<feature type="chain" id="PRO_5016704001" description="DUF4136 domain-containing protein" evidence="1">
    <location>
        <begin position="27"/>
        <end position="192"/>
    </location>
</feature>
<evidence type="ECO:0000256" key="1">
    <source>
        <dbReference type="SAM" id="SignalP"/>
    </source>
</evidence>
<feature type="domain" description="DUF4136" evidence="2">
    <location>
        <begin position="42"/>
        <end position="189"/>
    </location>
</feature>
<comment type="caution">
    <text evidence="3">The sequence shown here is derived from an EMBL/GenBank/DDBJ whole genome shotgun (WGS) entry which is preliminary data.</text>
</comment>
<reference evidence="3 4" key="1">
    <citation type="journal article" date="2018" name="ISME J.">
        <title>Endosymbiont genomes yield clues of tubeworm success.</title>
        <authorList>
            <person name="Li Y."/>
            <person name="Liles M.R."/>
            <person name="Halanych K.M."/>
        </authorList>
    </citation>
    <scope>NUCLEOTIDE SEQUENCE [LARGE SCALE GENOMIC DNA]</scope>
    <source>
        <strain evidence="3">A1464</strain>
    </source>
</reference>
<gene>
    <name evidence="3" type="ORF">DIZ80_03985</name>
</gene>
<dbReference type="Gene3D" id="3.30.160.670">
    <property type="match status" value="1"/>
</dbReference>
<dbReference type="InterPro" id="IPR025411">
    <property type="entry name" value="DUF4136"/>
</dbReference>
<keyword evidence="1" id="KW-0732">Signal</keyword>
<feature type="signal peptide" evidence="1">
    <location>
        <begin position="1"/>
        <end position="26"/>
    </location>
</feature>
<organism evidence="3 4">
    <name type="scientific">endosymbiont of Galathealinum brachiosum</name>
    <dbReference type="NCBI Taxonomy" id="2200906"/>
    <lineage>
        <taxon>Bacteria</taxon>
        <taxon>Pseudomonadati</taxon>
        <taxon>Pseudomonadota</taxon>
        <taxon>Gammaproteobacteria</taxon>
        <taxon>sulfur-oxidizing symbionts</taxon>
    </lineage>
</organism>
<accession>A0A370DI88</accession>
<name>A0A370DI88_9GAMM</name>
<dbReference type="AlphaFoldDB" id="A0A370DI88"/>
<evidence type="ECO:0000313" key="4">
    <source>
        <dbReference type="Proteomes" id="UP000254266"/>
    </source>
</evidence>
<dbReference type="Pfam" id="PF13590">
    <property type="entry name" value="DUF4136"/>
    <property type="match status" value="1"/>
</dbReference>
<sequence>MKSIKMAMAIYAYLVCISLVTFNAQAEVTPELMRSSVVVVAQPEFSLTSLKSFSWADNHADISAGLQKSSFSVSALIDEAIVQAISKKAYPMEQGPKSSMMIQYHVSLASEMSDTALTLKYGLSPGLRGNSIEAKSREKGVLIVDLIDTQLNNVVWRGAVEVFTGIEDTDNGRQQRVNGLLVELFSSIPDLK</sequence>
<proteinExistence type="predicted"/>